<name>A0A317FZZ8_BUTFI</name>
<sequence>MLIISIILSIVTGLCLSIYITSYLLDRSNNLGDFSGNINTLSNSGIVYTNQKNRVKKKAPIDYYYPGCPFKINGR</sequence>
<evidence type="ECO:0000313" key="3">
    <source>
        <dbReference type="Proteomes" id="UP000245488"/>
    </source>
</evidence>
<keyword evidence="1" id="KW-0812">Transmembrane</keyword>
<evidence type="ECO:0000256" key="1">
    <source>
        <dbReference type="SAM" id="Phobius"/>
    </source>
</evidence>
<keyword evidence="3" id="KW-1185">Reference proteome</keyword>
<reference evidence="2 3" key="1">
    <citation type="submission" date="2017-09" db="EMBL/GenBank/DDBJ databases">
        <title>High-quality draft genome sequence of Butyrivibrio fibrisolvens INBov1, isolated from cow rumen.</title>
        <authorList>
            <person name="Rodriguez Hernaez J."/>
            <person name="Rivarola M."/>
            <person name="Paniego N."/>
            <person name="Cravero S."/>
            <person name="Ceron Cucchi M."/>
            <person name="Martinez M.C."/>
        </authorList>
    </citation>
    <scope>NUCLEOTIDE SEQUENCE [LARGE SCALE GENOMIC DNA]</scope>
    <source>
        <strain evidence="2 3">INBov1</strain>
    </source>
</reference>
<dbReference type="EMBL" id="NXNG01000001">
    <property type="protein sequence ID" value="PWT26636.1"/>
    <property type="molecule type" value="Genomic_DNA"/>
</dbReference>
<keyword evidence="1" id="KW-0472">Membrane</keyword>
<comment type="caution">
    <text evidence="2">The sequence shown here is derived from an EMBL/GenBank/DDBJ whole genome shotgun (WGS) entry which is preliminary data.</text>
</comment>
<feature type="transmembrane region" description="Helical" evidence="1">
    <location>
        <begin position="6"/>
        <end position="25"/>
    </location>
</feature>
<evidence type="ECO:0000313" key="2">
    <source>
        <dbReference type="EMBL" id="PWT26636.1"/>
    </source>
</evidence>
<organism evidence="2 3">
    <name type="scientific">Butyrivibrio fibrisolvens</name>
    <dbReference type="NCBI Taxonomy" id="831"/>
    <lineage>
        <taxon>Bacteria</taxon>
        <taxon>Bacillati</taxon>
        <taxon>Bacillota</taxon>
        <taxon>Clostridia</taxon>
        <taxon>Lachnospirales</taxon>
        <taxon>Lachnospiraceae</taxon>
        <taxon>Butyrivibrio</taxon>
    </lineage>
</organism>
<proteinExistence type="predicted"/>
<dbReference type="RefSeq" id="WP_022753281.1">
    <property type="nucleotide sequence ID" value="NZ_CM009896.1"/>
</dbReference>
<protein>
    <submittedName>
        <fullName evidence="2">Uncharacterized protein</fullName>
    </submittedName>
</protein>
<gene>
    <name evidence="2" type="ORF">CPT75_05595</name>
</gene>
<accession>A0A317FZZ8</accession>
<keyword evidence="1" id="KW-1133">Transmembrane helix</keyword>
<dbReference type="Proteomes" id="UP000245488">
    <property type="component" value="Chromosome"/>
</dbReference>
<dbReference type="AlphaFoldDB" id="A0A317FZZ8"/>